<evidence type="ECO:0000313" key="7">
    <source>
        <dbReference type="Proteomes" id="UP000567179"/>
    </source>
</evidence>
<dbReference type="Proteomes" id="UP000567179">
    <property type="component" value="Unassembled WGS sequence"/>
</dbReference>
<dbReference type="EMBL" id="JAACJJ010000057">
    <property type="protein sequence ID" value="KAF5311115.1"/>
    <property type="molecule type" value="Genomic_DNA"/>
</dbReference>
<keyword evidence="1 3" id="KW-0479">Metal-binding</keyword>
<evidence type="ECO:0000256" key="1">
    <source>
        <dbReference type="ARBA" id="ARBA00022723"/>
    </source>
</evidence>
<accession>A0A8H5AUF9</accession>
<feature type="compositionally biased region" description="Pro residues" evidence="4">
    <location>
        <begin position="458"/>
        <end position="467"/>
    </location>
</feature>
<reference evidence="6 7" key="1">
    <citation type="journal article" date="2020" name="ISME J.">
        <title>Uncovering the hidden diversity of litter-decomposition mechanisms in mushroom-forming fungi.</title>
        <authorList>
            <person name="Floudas D."/>
            <person name="Bentzer J."/>
            <person name="Ahren D."/>
            <person name="Johansson T."/>
            <person name="Persson P."/>
            <person name="Tunlid A."/>
        </authorList>
    </citation>
    <scope>NUCLEOTIDE SEQUENCE [LARGE SCALE GENOMIC DNA]</scope>
    <source>
        <strain evidence="6 7">CBS 101986</strain>
    </source>
</reference>
<dbReference type="PANTHER" id="PTHR11347">
    <property type="entry name" value="CYCLIC NUCLEOTIDE PHOSPHODIESTERASE"/>
    <property type="match status" value="1"/>
</dbReference>
<dbReference type="InterPro" id="IPR003607">
    <property type="entry name" value="HD/PDEase_dom"/>
</dbReference>
<evidence type="ECO:0000259" key="5">
    <source>
        <dbReference type="PROSITE" id="PS51845"/>
    </source>
</evidence>
<sequence>MCRVIGGNSTQNTTTHPHILRHWRRRSADVGGLHLATSGAGQGQGWMGGEPVEPDTDFAELLTDMFTETRTSVNDNSLDAPPLDLPESARSRLIHSLDRWNFEPHLLLDDELQACAVIMFEALLRVEGMSEIIPLTQLQISTFIHHLRKLYRGNTYHNFEHAVDVLQAVQSYLKSAGMVPPPTILFEPHRTWRPKKAFDNGQLVSCLGLRELFILYVAAIGHDVAHPGVTNGFMKNTNAPLSVMYAHTSPLENMHCHFLLQAMRHNGLSVLLEDPQYGSHVRKILVQSVLATDMGVHEDFMQRLHNMLNGESGTLCQRQMLICQAILKNADISNPTRPFLVSRHWANALMQEWIRQASFEQELQMKPSVPFTDGPLAEAGGQKYFISAFAKPLLELTERAIPEMNMYKTQCKSNLKAWTKKLAILEQEKLTRQPSTQNLTAPPLSASSSQSTSSVAPSPTPTPPPPSTSCSSISGASPIPPPISPRPSDYFTNAFRMTLPKSKSHTGSESLFDTDTLNGHAPASPTESESVSSILSPASESSSGSASMLSSVPPFGRTSTSPSTAGSSTAPMPSAHEVIRAASKVGTLRHQSSKIFHTRKDVRSSWCAPLGDSPMPSLDVDISRLLLQPSAAARNSTNPPPADRNLNGALLLDATVTPRRAQAATRGNGPVVVLHSPPSSPGAADRQPSRLQVSP</sequence>
<dbReference type="PROSITE" id="PS00126">
    <property type="entry name" value="PDEASE_I_1"/>
    <property type="match status" value="1"/>
</dbReference>
<feature type="compositionally biased region" description="Low complexity" evidence="4">
    <location>
        <begin position="468"/>
        <end position="477"/>
    </location>
</feature>
<dbReference type="CDD" id="cd00077">
    <property type="entry name" value="HDc"/>
    <property type="match status" value="1"/>
</dbReference>
<feature type="domain" description="PDEase" evidence="5">
    <location>
        <begin position="81"/>
        <end position="425"/>
    </location>
</feature>
<comment type="cofactor">
    <cofactor evidence="3">
        <name>a divalent metal cation</name>
        <dbReference type="ChEBI" id="CHEBI:60240"/>
    </cofactor>
    <text evidence="3">Binds 2 divalent metal cations per subunit. Site 1 may preferentially bind zinc ions, while site 2 has a preference for magnesium and/or manganese ions.</text>
</comment>
<dbReference type="InterPro" id="IPR036971">
    <property type="entry name" value="PDEase_catalytic_dom_sf"/>
</dbReference>
<feature type="compositionally biased region" description="Low complexity" evidence="4">
    <location>
        <begin position="440"/>
        <end position="457"/>
    </location>
</feature>
<dbReference type="InterPro" id="IPR002073">
    <property type="entry name" value="PDEase_catalytic_dom"/>
</dbReference>
<dbReference type="GO" id="GO:0007165">
    <property type="term" value="P:signal transduction"/>
    <property type="evidence" value="ECO:0007669"/>
    <property type="project" value="InterPro"/>
</dbReference>
<dbReference type="AlphaFoldDB" id="A0A8H5AUF9"/>
<keyword evidence="2 3" id="KW-0378">Hydrolase</keyword>
<dbReference type="GO" id="GO:0046872">
    <property type="term" value="F:metal ion binding"/>
    <property type="evidence" value="ECO:0007669"/>
    <property type="project" value="UniProtKB-KW"/>
</dbReference>
<protein>
    <recommendedName>
        <fullName evidence="3">Phosphodiesterase</fullName>
        <ecNumber evidence="3">3.1.4.-</ecNumber>
    </recommendedName>
</protein>
<organism evidence="6 7">
    <name type="scientific">Psilocybe cf. subviscida</name>
    <dbReference type="NCBI Taxonomy" id="2480587"/>
    <lineage>
        <taxon>Eukaryota</taxon>
        <taxon>Fungi</taxon>
        <taxon>Dikarya</taxon>
        <taxon>Basidiomycota</taxon>
        <taxon>Agaricomycotina</taxon>
        <taxon>Agaricomycetes</taxon>
        <taxon>Agaricomycetidae</taxon>
        <taxon>Agaricales</taxon>
        <taxon>Agaricineae</taxon>
        <taxon>Strophariaceae</taxon>
        <taxon>Psilocybe</taxon>
    </lineage>
</organism>
<gene>
    <name evidence="6" type="ORF">D9619_007985</name>
</gene>
<dbReference type="SMART" id="SM00471">
    <property type="entry name" value="HDc"/>
    <property type="match status" value="1"/>
</dbReference>
<dbReference type="EC" id="3.1.4.-" evidence="3"/>
<dbReference type="Pfam" id="PF00233">
    <property type="entry name" value="PDEase_I"/>
    <property type="match status" value="1"/>
</dbReference>
<name>A0A8H5AUF9_9AGAR</name>
<evidence type="ECO:0000313" key="6">
    <source>
        <dbReference type="EMBL" id="KAF5311115.1"/>
    </source>
</evidence>
<dbReference type="SUPFAM" id="SSF109604">
    <property type="entry name" value="HD-domain/PDEase-like"/>
    <property type="match status" value="1"/>
</dbReference>
<feature type="region of interest" description="Disordered" evidence="4">
    <location>
        <begin position="659"/>
        <end position="695"/>
    </location>
</feature>
<dbReference type="GO" id="GO:0004114">
    <property type="term" value="F:3',5'-cyclic-nucleotide phosphodiesterase activity"/>
    <property type="evidence" value="ECO:0007669"/>
    <property type="project" value="InterPro"/>
</dbReference>
<dbReference type="InterPro" id="IPR023174">
    <property type="entry name" value="PDEase_CS"/>
</dbReference>
<evidence type="ECO:0000256" key="3">
    <source>
        <dbReference type="RuleBase" id="RU363067"/>
    </source>
</evidence>
<comment type="similarity">
    <text evidence="3">Belongs to the cyclic nucleotide phosphodiesterase family.</text>
</comment>
<keyword evidence="7" id="KW-1185">Reference proteome</keyword>
<feature type="region of interest" description="Disordered" evidence="4">
    <location>
        <begin position="433"/>
        <end position="573"/>
    </location>
</feature>
<feature type="compositionally biased region" description="Polar residues" evidence="4">
    <location>
        <begin position="505"/>
        <end position="517"/>
    </location>
</feature>
<feature type="compositionally biased region" description="Low complexity" evidence="4">
    <location>
        <begin position="521"/>
        <end position="573"/>
    </location>
</feature>
<comment type="caution">
    <text evidence="6">The sequence shown here is derived from an EMBL/GenBank/DDBJ whole genome shotgun (WGS) entry which is preliminary data.</text>
</comment>
<evidence type="ECO:0000256" key="4">
    <source>
        <dbReference type="SAM" id="MobiDB-lite"/>
    </source>
</evidence>
<dbReference type="Gene3D" id="1.10.1300.10">
    <property type="entry name" value="3'5'-cyclic nucleotide phosphodiesterase, catalytic domain"/>
    <property type="match status" value="1"/>
</dbReference>
<dbReference type="OrthoDB" id="546632at2759"/>
<evidence type="ECO:0000256" key="2">
    <source>
        <dbReference type="ARBA" id="ARBA00022801"/>
    </source>
</evidence>
<dbReference type="PROSITE" id="PS51845">
    <property type="entry name" value="PDEASE_I_2"/>
    <property type="match status" value="1"/>
</dbReference>
<proteinExistence type="inferred from homology"/>